<dbReference type="PROSITE" id="PS50006">
    <property type="entry name" value="FHA_DOMAIN"/>
    <property type="match status" value="1"/>
</dbReference>
<evidence type="ECO:0000313" key="4">
    <source>
        <dbReference type="Proteomes" id="UP000001299"/>
    </source>
</evidence>
<dbReference type="Proteomes" id="UP000001299">
    <property type="component" value="Chromosome 1"/>
</dbReference>
<dbReference type="EMBL" id="CP001810">
    <property type="protein sequence ID" value="ADL32826.1"/>
    <property type="molecule type" value="Genomic_DNA"/>
</dbReference>
<name>E0RUD6_BUTPB</name>
<protein>
    <submittedName>
        <fullName evidence="3">FHA domain-containing protein</fullName>
    </submittedName>
</protein>
<keyword evidence="1" id="KW-0812">Transmembrane</keyword>
<dbReference type="SUPFAM" id="SSF49879">
    <property type="entry name" value="SMAD/FHA domain"/>
    <property type="match status" value="1"/>
</dbReference>
<dbReference type="InterPro" id="IPR008984">
    <property type="entry name" value="SMAD_FHA_dom_sf"/>
</dbReference>
<feature type="transmembrane region" description="Helical" evidence="1">
    <location>
        <begin position="269"/>
        <end position="290"/>
    </location>
</feature>
<evidence type="ECO:0000259" key="2">
    <source>
        <dbReference type="PROSITE" id="PS50006"/>
    </source>
</evidence>
<accession>E0RUD6</accession>
<dbReference type="CDD" id="cd00060">
    <property type="entry name" value="FHA"/>
    <property type="match status" value="1"/>
</dbReference>
<keyword evidence="1" id="KW-1133">Transmembrane helix</keyword>
<dbReference type="Gene3D" id="2.60.200.20">
    <property type="match status" value="1"/>
</dbReference>
<dbReference type="InterPro" id="IPR045962">
    <property type="entry name" value="DUF6382"/>
</dbReference>
<dbReference type="HOGENOM" id="CLU_036067_0_0_9"/>
<dbReference type="Pfam" id="PF19909">
    <property type="entry name" value="DUF6382"/>
    <property type="match status" value="1"/>
</dbReference>
<dbReference type="AlphaFoldDB" id="E0RUD6"/>
<reference evidence="3 4" key="1">
    <citation type="journal article" date="2010" name="PLoS ONE">
        <title>The glycobiome of the rumen bacterium Butyrivibrio proteoclasticus B316(T) highlights adaptation to a polysaccharide-rich environment.</title>
        <authorList>
            <person name="Kelly W.J."/>
            <person name="Leahy S.C."/>
            <person name="Altermann E."/>
            <person name="Yeoman C.J."/>
            <person name="Dunne J.C."/>
            <person name="Kong Z."/>
            <person name="Pacheco D.M."/>
            <person name="Li D."/>
            <person name="Noel S.J."/>
            <person name="Moon C.D."/>
            <person name="Cookson A.L."/>
            <person name="Attwood G.T."/>
        </authorList>
    </citation>
    <scope>NUCLEOTIDE SEQUENCE [LARGE SCALE GENOMIC DNA]</scope>
    <source>
        <strain evidence="4">ATCC 51982 / DSM 14932 / B316</strain>
    </source>
</reference>
<feature type="transmembrane region" description="Helical" evidence="1">
    <location>
        <begin position="239"/>
        <end position="257"/>
    </location>
</feature>
<dbReference type="STRING" id="515622.bpr_I0074"/>
<dbReference type="InterPro" id="IPR050923">
    <property type="entry name" value="Cell_Proc_Reg/RNA_Proc"/>
</dbReference>
<proteinExistence type="predicted"/>
<evidence type="ECO:0000313" key="3">
    <source>
        <dbReference type="EMBL" id="ADL32826.1"/>
    </source>
</evidence>
<keyword evidence="4" id="KW-1185">Reference proteome</keyword>
<keyword evidence="1" id="KW-0472">Membrane</keyword>
<dbReference type="KEGG" id="bpb:bpr_I0074"/>
<gene>
    <name evidence="3" type="ordered locus">bpr_I0074</name>
</gene>
<dbReference type="eggNOG" id="COG1716">
    <property type="taxonomic scope" value="Bacteria"/>
</dbReference>
<organism evidence="3 4">
    <name type="scientific">Butyrivibrio proteoclasticus (strain ATCC 51982 / DSM 14932 / B316)</name>
    <name type="common">Clostridium proteoclasticum</name>
    <dbReference type="NCBI Taxonomy" id="515622"/>
    <lineage>
        <taxon>Bacteria</taxon>
        <taxon>Bacillati</taxon>
        <taxon>Bacillota</taxon>
        <taxon>Clostridia</taxon>
        <taxon>Lachnospirales</taxon>
        <taxon>Lachnospiraceae</taxon>
        <taxon>Butyrivibrio</taxon>
    </lineage>
</organism>
<dbReference type="RefSeq" id="WP_013279485.1">
    <property type="nucleotide sequence ID" value="NC_014387.1"/>
</dbReference>
<feature type="domain" description="FHA" evidence="2">
    <location>
        <begin position="396"/>
        <end position="447"/>
    </location>
</feature>
<dbReference type="PANTHER" id="PTHR23308">
    <property type="entry name" value="NUCLEAR INHIBITOR OF PROTEIN PHOSPHATASE-1"/>
    <property type="match status" value="1"/>
</dbReference>
<dbReference type="SMART" id="SM00240">
    <property type="entry name" value="FHA"/>
    <property type="match status" value="1"/>
</dbReference>
<dbReference type="InterPro" id="IPR000253">
    <property type="entry name" value="FHA_dom"/>
</dbReference>
<evidence type="ECO:0000256" key="1">
    <source>
        <dbReference type="SAM" id="Phobius"/>
    </source>
</evidence>
<dbReference type="Pfam" id="PF00498">
    <property type="entry name" value="FHA"/>
    <property type="match status" value="1"/>
</dbReference>
<sequence length="471" mass="53661">MEYRYYRELKHNYLIIRNEAPELEKGVHYQIRMLERGNLKGFIPCDLRNINNENYLYYEINSMQSLRDRYAVNGMNADELRNLLSSFKNALEGLSEYLLGMENVILDGKSVYVDLSTNEYKFMYCPFKTEQADFGSFADELFELVDHDDEAAVEMIYSCSEKMSAENALVMDCLEQVLNGAAPDISNQEQNPVRKTQMQTDTQELEDYSDDLYGDDLDDIEDNAALGDKTKRTGIDGKIQLIFGLLFMGLLCAMMYIRMNYILSKGEDILSIVVIVLSMITGLIGILMGVKDITANGFHGFKKKEKEILDEVDKDYLDYGEDSSFANDYINEEYLNEESYGNQVHVTSAASSAVRNRPQCGETIVLSDDEDCDKDIILYSRNASKTIRIALDKLPITIGKMEGCVDKVINDISVSRMHCRFIRDSQGRVSVVDLGSTNGTFRNGLRLNPQEKCYIEEGDEIRIGKICFDCR</sequence>